<protein>
    <submittedName>
        <fullName evidence="3">Site-specific integrase</fullName>
    </submittedName>
</protein>
<dbReference type="AlphaFoldDB" id="A0A413RUR2"/>
<dbReference type="GO" id="GO:0006310">
    <property type="term" value="P:DNA recombination"/>
    <property type="evidence" value="ECO:0007669"/>
    <property type="project" value="UniProtKB-KW"/>
</dbReference>
<evidence type="ECO:0000313" key="4">
    <source>
        <dbReference type="Proteomes" id="UP000284598"/>
    </source>
</evidence>
<dbReference type="InterPro" id="IPR002104">
    <property type="entry name" value="Integrase_catalytic"/>
</dbReference>
<evidence type="ECO:0000313" key="3">
    <source>
        <dbReference type="EMBL" id="RHA52086.1"/>
    </source>
</evidence>
<proteinExistence type="predicted"/>
<comment type="caution">
    <text evidence="3">The sequence shown here is derived from an EMBL/GenBank/DDBJ whole genome shotgun (WGS) entry which is preliminary data.</text>
</comment>
<name>A0A413RUR2_9FIRM</name>
<dbReference type="InterPro" id="IPR013762">
    <property type="entry name" value="Integrase-like_cat_sf"/>
</dbReference>
<dbReference type="PROSITE" id="PS51898">
    <property type="entry name" value="TYR_RECOMBINASE"/>
    <property type="match status" value="1"/>
</dbReference>
<accession>A0A413RUR2</accession>
<dbReference type="CDD" id="cd01189">
    <property type="entry name" value="INT_ICEBs1_C_like"/>
    <property type="match status" value="1"/>
</dbReference>
<dbReference type="EMBL" id="QSFO01000019">
    <property type="protein sequence ID" value="RHA52086.1"/>
    <property type="molecule type" value="Genomic_DNA"/>
</dbReference>
<keyword evidence="1" id="KW-0233">DNA recombination</keyword>
<feature type="domain" description="Tyr recombinase" evidence="2">
    <location>
        <begin position="1"/>
        <end position="124"/>
    </location>
</feature>
<evidence type="ECO:0000259" key="2">
    <source>
        <dbReference type="PROSITE" id="PS51898"/>
    </source>
</evidence>
<dbReference type="Pfam" id="PF00589">
    <property type="entry name" value="Phage_integrase"/>
    <property type="match status" value="1"/>
</dbReference>
<dbReference type="SUPFAM" id="SSF56349">
    <property type="entry name" value="DNA breaking-rejoining enzymes"/>
    <property type="match status" value="1"/>
</dbReference>
<dbReference type="Gene3D" id="1.10.443.10">
    <property type="entry name" value="Intergrase catalytic core"/>
    <property type="match status" value="1"/>
</dbReference>
<dbReference type="GO" id="GO:0003677">
    <property type="term" value="F:DNA binding"/>
    <property type="evidence" value="ECO:0007669"/>
    <property type="project" value="InterPro"/>
</dbReference>
<evidence type="ECO:0000256" key="1">
    <source>
        <dbReference type="ARBA" id="ARBA00023172"/>
    </source>
</evidence>
<dbReference type="InterPro" id="IPR011010">
    <property type="entry name" value="DNA_brk_join_enz"/>
</dbReference>
<dbReference type="PANTHER" id="PTHR30349">
    <property type="entry name" value="PHAGE INTEGRASE-RELATED"/>
    <property type="match status" value="1"/>
</dbReference>
<organism evidence="3 4">
    <name type="scientific">Eubacterium ventriosum</name>
    <dbReference type="NCBI Taxonomy" id="39496"/>
    <lineage>
        <taxon>Bacteria</taxon>
        <taxon>Bacillati</taxon>
        <taxon>Bacillota</taxon>
        <taxon>Clostridia</taxon>
        <taxon>Eubacteriales</taxon>
        <taxon>Eubacteriaceae</taxon>
        <taxon>Eubacterium</taxon>
    </lineage>
</organism>
<dbReference type="InterPro" id="IPR050090">
    <property type="entry name" value="Tyrosine_recombinase_XerCD"/>
</dbReference>
<dbReference type="Proteomes" id="UP000284598">
    <property type="component" value="Unassembled WGS sequence"/>
</dbReference>
<reference evidence="3 4" key="1">
    <citation type="submission" date="2018-08" db="EMBL/GenBank/DDBJ databases">
        <title>A genome reference for cultivated species of the human gut microbiota.</title>
        <authorList>
            <person name="Zou Y."/>
            <person name="Xue W."/>
            <person name="Luo G."/>
        </authorList>
    </citation>
    <scope>NUCLEOTIDE SEQUENCE [LARGE SCALE GENOMIC DNA]</scope>
    <source>
        <strain evidence="3 4">AM43-2</strain>
    </source>
</reference>
<dbReference type="GO" id="GO:0015074">
    <property type="term" value="P:DNA integration"/>
    <property type="evidence" value="ECO:0007669"/>
    <property type="project" value="InterPro"/>
</dbReference>
<dbReference type="PANTHER" id="PTHR30349:SF64">
    <property type="entry name" value="PROPHAGE INTEGRASE INTD-RELATED"/>
    <property type="match status" value="1"/>
</dbReference>
<gene>
    <name evidence="3" type="ORF">DW929_11760</name>
</gene>
<sequence length="141" mass="16218">MRRAGGKDIVTSPKTPKSVRTISMPGFVMDELREYVNSIYGLMDKDRIFPFTKSYINDCIRRACKATGIKRIRIHDLRHSHASYLIHLGCSPLLISERLGHEKVQTTLNTYSHLYPNKQQELVAMMESAHDKEQRKISKTA</sequence>